<dbReference type="InterPro" id="IPR051541">
    <property type="entry name" value="PTS_SugarTrans_NitroReg"/>
</dbReference>
<dbReference type="AlphaFoldDB" id="A0A6N4A7B6"/>
<gene>
    <name evidence="2" type="ORF">ATX59_09410</name>
</gene>
<dbReference type="CDD" id="cd00211">
    <property type="entry name" value="PTS_IIA_fru"/>
    <property type="match status" value="1"/>
</dbReference>
<comment type="caution">
    <text evidence="2">The sequence shown here is derived from an EMBL/GenBank/DDBJ whole genome shotgun (WGS) entry which is preliminary data.</text>
</comment>
<dbReference type="InterPro" id="IPR002178">
    <property type="entry name" value="PTS_EIIA_type-2_dom"/>
</dbReference>
<dbReference type="Pfam" id="PF00359">
    <property type="entry name" value="PTS_EIIA_2"/>
    <property type="match status" value="1"/>
</dbReference>
<dbReference type="PANTHER" id="PTHR47738:SF3">
    <property type="entry name" value="PHOSPHOTRANSFERASE SYSTEM MANNITOL_FRUCTOSE-SPECIFIC IIA DOMAIN CONTAINING PROTEIN"/>
    <property type="match status" value="1"/>
</dbReference>
<dbReference type="Gene3D" id="3.40.930.10">
    <property type="entry name" value="Mannitol-specific EII, Chain A"/>
    <property type="match status" value="1"/>
</dbReference>
<dbReference type="InterPro" id="IPR016152">
    <property type="entry name" value="PTrfase/Anion_transptr"/>
</dbReference>
<dbReference type="RefSeq" id="WP_071449144.1">
    <property type="nucleotide sequence ID" value="NZ_MLOK01000062.1"/>
</dbReference>
<accession>A0A6N4A7B6</accession>
<dbReference type="PANTHER" id="PTHR47738">
    <property type="entry name" value="PTS SYSTEM FRUCTOSE-LIKE EIIA COMPONENT-RELATED"/>
    <property type="match status" value="1"/>
</dbReference>
<protein>
    <recommendedName>
        <fullName evidence="1">PTS EIIA type-2 domain-containing protein</fullName>
    </recommendedName>
</protein>
<dbReference type="SUPFAM" id="SSF55804">
    <property type="entry name" value="Phoshotransferase/anion transport protein"/>
    <property type="match status" value="1"/>
</dbReference>
<evidence type="ECO:0000313" key="3">
    <source>
        <dbReference type="Proteomes" id="UP000181728"/>
    </source>
</evidence>
<feature type="domain" description="PTS EIIA type-2" evidence="1">
    <location>
        <begin position="2"/>
        <end position="150"/>
    </location>
</feature>
<dbReference type="EMBL" id="MLOK01000062">
    <property type="protein sequence ID" value="OIM20344.1"/>
    <property type="molecule type" value="Genomic_DNA"/>
</dbReference>
<dbReference type="PROSITE" id="PS51094">
    <property type="entry name" value="PTS_EIIA_TYPE_2"/>
    <property type="match status" value="1"/>
</dbReference>
<reference evidence="2 3" key="1">
    <citation type="journal article" date="2016" name="BMC Genomics">
        <title>Consensus pan-genome assembly of the specialised wine bacterium Oenococcus oeni.</title>
        <authorList>
            <person name="Sternes P.R."/>
            <person name="Borneman A.R."/>
        </authorList>
    </citation>
    <scope>NUCLEOTIDE SEQUENCE [LARGE SCALE GENOMIC DNA]</scope>
    <source>
        <strain evidence="2 3">AWRIB661</strain>
    </source>
</reference>
<evidence type="ECO:0000259" key="1">
    <source>
        <dbReference type="PROSITE" id="PS51094"/>
    </source>
</evidence>
<organism evidence="2 3">
    <name type="scientific">Oenococcus oeni</name>
    <name type="common">Leuconostoc oenos</name>
    <dbReference type="NCBI Taxonomy" id="1247"/>
    <lineage>
        <taxon>Bacteria</taxon>
        <taxon>Bacillati</taxon>
        <taxon>Bacillota</taxon>
        <taxon>Bacilli</taxon>
        <taxon>Lactobacillales</taxon>
        <taxon>Lactobacillaceae</taxon>
        <taxon>Oenococcus</taxon>
    </lineage>
</organism>
<dbReference type="Proteomes" id="UP000181728">
    <property type="component" value="Unassembled WGS sequence"/>
</dbReference>
<name>A0A6N4A7B6_OENOE</name>
<sequence length="150" mass="16828">MTLIDSNLIFTDVEVDDQIQIIDFLADKLFINGNVKSTFKNAIEKREQKYPTGLPTGIVKVAIPHTDAQYVNQSTIAFANLKHSIEFQNMAVNNETLKVSVVVMLAIAEPHGQVKTLEKLMSIFQDTNLLGFLSDEQDSTKIYKKLVTLL</sequence>
<evidence type="ECO:0000313" key="2">
    <source>
        <dbReference type="EMBL" id="OIM20344.1"/>
    </source>
</evidence>
<proteinExistence type="predicted"/>